<proteinExistence type="predicted"/>
<sequence length="133" mass="13725">MKLSLSVLLVVAAALNVSAYKVPYAAQSCALGTEGKGLGNGFKGYCCKNQADCIDDCVNEKCTGPEGTIHFTTTASIKTKTKTTSTAKHTSTTAAKCIPGSAGKKNGEGRLNACCTTSDDCKNSCVNKKCDAN</sequence>
<feature type="signal peptide" evidence="1">
    <location>
        <begin position="1"/>
        <end position="19"/>
    </location>
</feature>
<organism evidence="2 3">
    <name type="scientific">Mucor saturninus</name>
    <dbReference type="NCBI Taxonomy" id="64648"/>
    <lineage>
        <taxon>Eukaryota</taxon>
        <taxon>Fungi</taxon>
        <taxon>Fungi incertae sedis</taxon>
        <taxon>Mucoromycota</taxon>
        <taxon>Mucoromycotina</taxon>
        <taxon>Mucoromycetes</taxon>
        <taxon>Mucorales</taxon>
        <taxon>Mucorineae</taxon>
        <taxon>Mucoraceae</taxon>
        <taxon>Mucor</taxon>
    </lineage>
</organism>
<evidence type="ECO:0000313" key="2">
    <source>
        <dbReference type="EMBL" id="KAG2205960.1"/>
    </source>
</evidence>
<feature type="chain" id="PRO_5034089963" evidence="1">
    <location>
        <begin position="20"/>
        <end position="133"/>
    </location>
</feature>
<protein>
    <submittedName>
        <fullName evidence="2">Uncharacterized protein</fullName>
    </submittedName>
</protein>
<comment type="caution">
    <text evidence="2">The sequence shown here is derived from an EMBL/GenBank/DDBJ whole genome shotgun (WGS) entry which is preliminary data.</text>
</comment>
<keyword evidence="1" id="KW-0732">Signal</keyword>
<dbReference type="AlphaFoldDB" id="A0A8H7R8P0"/>
<evidence type="ECO:0000256" key="1">
    <source>
        <dbReference type="SAM" id="SignalP"/>
    </source>
</evidence>
<name>A0A8H7R8P0_9FUNG</name>
<gene>
    <name evidence="2" type="ORF">INT47_005278</name>
</gene>
<keyword evidence="3" id="KW-1185">Reference proteome</keyword>
<dbReference type="OrthoDB" id="2290620at2759"/>
<dbReference type="EMBL" id="JAEPRD010000033">
    <property type="protein sequence ID" value="KAG2205960.1"/>
    <property type="molecule type" value="Genomic_DNA"/>
</dbReference>
<evidence type="ECO:0000313" key="3">
    <source>
        <dbReference type="Proteomes" id="UP000603453"/>
    </source>
</evidence>
<dbReference type="Proteomes" id="UP000603453">
    <property type="component" value="Unassembled WGS sequence"/>
</dbReference>
<accession>A0A8H7R8P0</accession>
<reference evidence="2" key="1">
    <citation type="submission" date="2020-12" db="EMBL/GenBank/DDBJ databases">
        <title>Metabolic potential, ecology and presence of endohyphal bacteria is reflected in genomic diversity of Mucoromycotina.</title>
        <authorList>
            <person name="Muszewska A."/>
            <person name="Okrasinska A."/>
            <person name="Steczkiewicz K."/>
            <person name="Drgas O."/>
            <person name="Orlowska M."/>
            <person name="Perlinska-Lenart U."/>
            <person name="Aleksandrzak-Piekarczyk T."/>
            <person name="Szatraj K."/>
            <person name="Zielenkiewicz U."/>
            <person name="Pilsyk S."/>
            <person name="Malc E."/>
            <person name="Mieczkowski P."/>
            <person name="Kruszewska J.S."/>
            <person name="Biernat P."/>
            <person name="Pawlowska J."/>
        </authorList>
    </citation>
    <scope>NUCLEOTIDE SEQUENCE</scope>
    <source>
        <strain evidence="2">WA0000017839</strain>
    </source>
</reference>